<evidence type="ECO:0000313" key="9">
    <source>
        <dbReference type="Proteomes" id="UP000251993"/>
    </source>
</evidence>
<dbReference type="PROSITE" id="PS50005">
    <property type="entry name" value="TPR"/>
    <property type="match status" value="1"/>
</dbReference>
<evidence type="ECO:0000256" key="4">
    <source>
        <dbReference type="PROSITE-ProRule" id="PRU00339"/>
    </source>
</evidence>
<feature type="repeat" description="TPR" evidence="4">
    <location>
        <begin position="203"/>
        <end position="236"/>
    </location>
</feature>
<feature type="domain" description="Signal transduction histidine kinase subgroup 3 dimerisation and phosphoacceptor" evidence="7">
    <location>
        <begin position="457"/>
        <end position="520"/>
    </location>
</feature>
<organism evidence="8 9">
    <name type="scientific">Runella rosea</name>
    <dbReference type="NCBI Taxonomy" id="2259595"/>
    <lineage>
        <taxon>Bacteria</taxon>
        <taxon>Pseudomonadati</taxon>
        <taxon>Bacteroidota</taxon>
        <taxon>Cytophagia</taxon>
        <taxon>Cytophagales</taxon>
        <taxon>Spirosomataceae</taxon>
        <taxon>Runella</taxon>
    </lineage>
</organism>
<keyword evidence="4" id="KW-0802">TPR repeat</keyword>
<keyword evidence="9" id="KW-1185">Reference proteome</keyword>
<dbReference type="InterPro" id="IPR036890">
    <property type="entry name" value="HATPase_C_sf"/>
</dbReference>
<dbReference type="AlphaFoldDB" id="A0A344TI38"/>
<dbReference type="InterPro" id="IPR011990">
    <property type="entry name" value="TPR-like_helical_dom_sf"/>
</dbReference>
<dbReference type="SUPFAM" id="SSF55874">
    <property type="entry name" value="ATPase domain of HSP90 chaperone/DNA topoisomerase II/histidine kinase"/>
    <property type="match status" value="1"/>
</dbReference>
<dbReference type="InterPro" id="IPR011712">
    <property type="entry name" value="Sig_transdc_His_kin_sub3_dim/P"/>
</dbReference>
<reference evidence="8 9" key="1">
    <citation type="submission" date="2018-07" db="EMBL/GenBank/DDBJ databases">
        <title>Genome sequencing of Runella.</title>
        <authorList>
            <person name="Baek M.-G."/>
            <person name="Yi H."/>
        </authorList>
    </citation>
    <scope>NUCLEOTIDE SEQUENCE [LARGE SCALE GENOMIC DNA]</scope>
    <source>
        <strain evidence="8 9">HYN0085</strain>
    </source>
</reference>
<dbReference type="PANTHER" id="PTHR24421">
    <property type="entry name" value="NITRATE/NITRITE SENSOR PROTEIN NARX-RELATED"/>
    <property type="match status" value="1"/>
</dbReference>
<keyword evidence="5" id="KW-1133">Transmembrane helix</keyword>
<dbReference type="SUPFAM" id="SSF48452">
    <property type="entry name" value="TPR-like"/>
    <property type="match status" value="1"/>
</dbReference>
<dbReference type="Gene3D" id="3.30.565.10">
    <property type="entry name" value="Histidine kinase-like ATPase, C-terminal domain"/>
    <property type="match status" value="1"/>
</dbReference>
<evidence type="ECO:0000259" key="6">
    <source>
        <dbReference type="Pfam" id="PF02518"/>
    </source>
</evidence>
<keyword evidence="3" id="KW-0902">Two-component regulatory system</keyword>
<dbReference type="InterPro" id="IPR003594">
    <property type="entry name" value="HATPase_dom"/>
</dbReference>
<dbReference type="Gene3D" id="1.25.40.10">
    <property type="entry name" value="Tetratricopeptide repeat domain"/>
    <property type="match status" value="1"/>
</dbReference>
<evidence type="ECO:0000256" key="2">
    <source>
        <dbReference type="ARBA" id="ARBA00022777"/>
    </source>
</evidence>
<evidence type="ECO:0000256" key="5">
    <source>
        <dbReference type="SAM" id="Phobius"/>
    </source>
</evidence>
<dbReference type="CDD" id="cd16917">
    <property type="entry name" value="HATPase_UhpB-NarQ-NarX-like"/>
    <property type="match status" value="1"/>
</dbReference>
<dbReference type="OrthoDB" id="613934at2"/>
<evidence type="ECO:0000259" key="7">
    <source>
        <dbReference type="Pfam" id="PF07730"/>
    </source>
</evidence>
<keyword evidence="2" id="KW-0418">Kinase</keyword>
<dbReference type="InterPro" id="IPR050482">
    <property type="entry name" value="Sensor_HK_TwoCompSys"/>
</dbReference>
<dbReference type="InterPro" id="IPR019734">
    <property type="entry name" value="TPR_rpt"/>
</dbReference>
<evidence type="ECO:0000313" key="8">
    <source>
        <dbReference type="EMBL" id="AXE18309.1"/>
    </source>
</evidence>
<keyword evidence="1" id="KW-0808">Transferase</keyword>
<keyword evidence="5" id="KW-0472">Membrane</keyword>
<proteinExistence type="predicted"/>
<protein>
    <submittedName>
        <fullName evidence="8">Uncharacterized protein</fullName>
    </submittedName>
</protein>
<accession>A0A344TI38</accession>
<keyword evidence="5" id="KW-0812">Transmembrane</keyword>
<dbReference type="Pfam" id="PF07730">
    <property type="entry name" value="HisKA_3"/>
    <property type="match status" value="1"/>
</dbReference>
<name>A0A344TI38_9BACT</name>
<dbReference type="GO" id="GO:0016020">
    <property type="term" value="C:membrane"/>
    <property type="evidence" value="ECO:0007669"/>
    <property type="project" value="InterPro"/>
</dbReference>
<gene>
    <name evidence="8" type="ORF">DR864_11405</name>
</gene>
<dbReference type="GO" id="GO:0000155">
    <property type="term" value="F:phosphorelay sensor kinase activity"/>
    <property type="evidence" value="ECO:0007669"/>
    <property type="project" value="InterPro"/>
</dbReference>
<dbReference type="Pfam" id="PF02518">
    <property type="entry name" value="HATPase_c"/>
    <property type="match status" value="1"/>
</dbReference>
<sequence length="649" mass="74908">MVNPDFVLMVYHDICAFLGKRFELRFQKVNFRNEPFIKMMKKIIYFSIILLLSDLPLTAQEVLLRQLAEARKISNPIVRDSMVLEAIYLLTQSASFDHEKWRDSVRFRCNLKNSELACLMQGIREADKGVNSINGKTSIERLSAIAKRLEARKNLSQAAYAYMRIGAIYNYILSHPNDKKIALGYYQNALQLALKSQSMFEIARAYDYIGEYYLSLKQYDSALKYLKIAEKTQISSPNKAVLPTIYSSISACYINKKDIKKAAYYHSKTEELFNNEVSYQDPSYIQYVKMIYAKAVANFFFKAKNYDETLNHCFKSLEHLNNNGKTYTYRSDFENDRLDFLEIVHKCYLAKSDYKKAYHFLNEYAETKNRVNNIVHTKEISEFNIKYQSEQSKLKISALENENLKKEAEKQSNLGFFLVILLLSLLGLVGYVYYSNIKLRLKNTEISQAMLQGQTIERKRVAADLHDSLGSTMSSLIYTVNAIDTKNLDDQEQNVYLHLKQMLDTAYNEIRLLSHNLLPEEFEKQGLAEALRHFVRKINQTKTIQFDLSIDPQLGRLSPKTEFELYSICLELINNILKHAHATKASISLAHEKNQVKLFIADNGRGFFDNDSDGKGMKNVKARIESLNGTWQYDSKQNIGTSSAISIPI</sequence>
<evidence type="ECO:0000256" key="3">
    <source>
        <dbReference type="ARBA" id="ARBA00023012"/>
    </source>
</evidence>
<dbReference type="Proteomes" id="UP000251993">
    <property type="component" value="Chromosome"/>
</dbReference>
<evidence type="ECO:0000256" key="1">
    <source>
        <dbReference type="ARBA" id="ARBA00022679"/>
    </source>
</evidence>
<feature type="transmembrane region" description="Helical" evidence="5">
    <location>
        <begin position="414"/>
        <end position="434"/>
    </location>
</feature>
<feature type="domain" description="Histidine kinase/HSP90-like ATPase" evidence="6">
    <location>
        <begin position="564"/>
        <end position="648"/>
    </location>
</feature>
<dbReference type="SMART" id="SM00028">
    <property type="entry name" value="TPR"/>
    <property type="match status" value="3"/>
</dbReference>
<dbReference type="Gene3D" id="1.20.5.1930">
    <property type="match status" value="1"/>
</dbReference>
<dbReference type="GO" id="GO:0046983">
    <property type="term" value="F:protein dimerization activity"/>
    <property type="evidence" value="ECO:0007669"/>
    <property type="project" value="InterPro"/>
</dbReference>
<dbReference type="EMBL" id="CP030850">
    <property type="protein sequence ID" value="AXE18309.1"/>
    <property type="molecule type" value="Genomic_DNA"/>
</dbReference>
<dbReference type="KEGG" id="run:DR864_11405"/>